<dbReference type="Proteomes" id="UP001629230">
    <property type="component" value="Unassembled WGS sequence"/>
</dbReference>
<name>A0ABW9B8G9_9BURK</name>
<gene>
    <name evidence="1" type="ORF">PQR57_47495</name>
</gene>
<dbReference type="RefSeq" id="WP_408183578.1">
    <property type="nucleotide sequence ID" value="NZ_JAQQEZ010000117.1"/>
</dbReference>
<dbReference type="EMBL" id="JAQQEZ010000117">
    <property type="protein sequence ID" value="MFM0008516.1"/>
    <property type="molecule type" value="Genomic_DNA"/>
</dbReference>
<organism evidence="1 2">
    <name type="scientific">Paraburkholderia dipogonis</name>
    <dbReference type="NCBI Taxonomy" id="1211383"/>
    <lineage>
        <taxon>Bacteria</taxon>
        <taxon>Pseudomonadati</taxon>
        <taxon>Pseudomonadota</taxon>
        <taxon>Betaproteobacteria</taxon>
        <taxon>Burkholderiales</taxon>
        <taxon>Burkholderiaceae</taxon>
        <taxon>Paraburkholderia</taxon>
    </lineage>
</organism>
<reference evidence="1 2" key="1">
    <citation type="journal article" date="2024" name="Chem. Sci.">
        <title>Discovery of megapolipeptins by genome mining of a Burkholderiales bacteria collection.</title>
        <authorList>
            <person name="Paulo B.S."/>
            <person name="Recchia M.J.J."/>
            <person name="Lee S."/>
            <person name="Fergusson C.H."/>
            <person name="Romanowski S.B."/>
            <person name="Hernandez A."/>
            <person name="Krull N."/>
            <person name="Liu D.Y."/>
            <person name="Cavanagh H."/>
            <person name="Bos A."/>
            <person name="Gray C.A."/>
            <person name="Murphy B.T."/>
            <person name="Linington R.G."/>
            <person name="Eustaquio A.S."/>
        </authorList>
    </citation>
    <scope>NUCLEOTIDE SEQUENCE [LARGE SCALE GENOMIC DNA]</scope>
    <source>
        <strain evidence="1 2">RL17-350-BIC-A</strain>
    </source>
</reference>
<evidence type="ECO:0000313" key="1">
    <source>
        <dbReference type="EMBL" id="MFM0008516.1"/>
    </source>
</evidence>
<keyword evidence="2" id="KW-1185">Reference proteome</keyword>
<evidence type="ECO:0000313" key="2">
    <source>
        <dbReference type="Proteomes" id="UP001629230"/>
    </source>
</evidence>
<proteinExistence type="predicted"/>
<protein>
    <submittedName>
        <fullName evidence="1">Uncharacterized protein</fullName>
    </submittedName>
</protein>
<comment type="caution">
    <text evidence="1">The sequence shown here is derived from an EMBL/GenBank/DDBJ whole genome shotgun (WGS) entry which is preliminary data.</text>
</comment>
<sequence length="115" mass="12531">MAAACVEFGGWIHRDKTLTPIKLSASLTMPRNPSFVWAMDSLAAVAEAGILDGDQYIEQLFASKADVRSFRLILRDAGGEKWLNDRHLSALRKLGCAELDAVTYAAAASFFDPAQ</sequence>
<accession>A0ABW9B8G9</accession>